<dbReference type="SUPFAM" id="SSF53335">
    <property type="entry name" value="S-adenosyl-L-methionine-dependent methyltransferases"/>
    <property type="match status" value="1"/>
</dbReference>
<keyword evidence="7" id="KW-0808">Transferase</keyword>
<gene>
    <name evidence="12" type="ORF">GCM10022416_22630</name>
</gene>
<evidence type="ECO:0000256" key="5">
    <source>
        <dbReference type="ARBA" id="ARBA00022490"/>
    </source>
</evidence>
<name>A0ABP7YL28_9ACTN</name>
<comment type="caution">
    <text evidence="12">The sequence shown here is derived from an EMBL/GenBank/DDBJ whole genome shotgun (WGS) entry which is preliminary data.</text>
</comment>
<dbReference type="PANTHER" id="PTHR11579:SF0">
    <property type="entry name" value="PROTEIN-L-ISOASPARTATE(D-ASPARTATE) O-METHYLTRANSFERASE"/>
    <property type="match status" value="1"/>
</dbReference>
<protein>
    <recommendedName>
        <fullName evidence="4">Protein-L-isoaspartate O-methyltransferase</fullName>
        <ecNumber evidence="3">2.1.1.77</ecNumber>
    </recommendedName>
    <alternativeName>
        <fullName evidence="11">L-isoaspartyl protein carboxyl methyltransferase</fullName>
    </alternativeName>
    <alternativeName>
        <fullName evidence="9">Protein L-isoaspartyl methyltransferase</fullName>
    </alternativeName>
    <alternativeName>
        <fullName evidence="10">Protein-beta-aspartate methyltransferase</fullName>
    </alternativeName>
</protein>
<dbReference type="EMBL" id="BAABDO010000025">
    <property type="protein sequence ID" value="GAA4137810.1"/>
    <property type="molecule type" value="Genomic_DNA"/>
</dbReference>
<dbReference type="CDD" id="cd02440">
    <property type="entry name" value="AdoMet_MTases"/>
    <property type="match status" value="1"/>
</dbReference>
<evidence type="ECO:0000256" key="8">
    <source>
        <dbReference type="ARBA" id="ARBA00022691"/>
    </source>
</evidence>
<evidence type="ECO:0000256" key="7">
    <source>
        <dbReference type="ARBA" id="ARBA00022679"/>
    </source>
</evidence>
<evidence type="ECO:0000313" key="12">
    <source>
        <dbReference type="EMBL" id="GAA4137810.1"/>
    </source>
</evidence>
<comment type="subcellular location">
    <subcellularLocation>
        <location evidence="1">Cytoplasm</location>
    </subcellularLocation>
</comment>
<evidence type="ECO:0000256" key="2">
    <source>
        <dbReference type="ARBA" id="ARBA00005369"/>
    </source>
</evidence>
<accession>A0ABP7YL28</accession>
<evidence type="ECO:0000313" key="13">
    <source>
        <dbReference type="Proteomes" id="UP001500266"/>
    </source>
</evidence>
<dbReference type="Pfam" id="PF01135">
    <property type="entry name" value="PCMT"/>
    <property type="match status" value="1"/>
</dbReference>
<dbReference type="InterPro" id="IPR000682">
    <property type="entry name" value="PCMT"/>
</dbReference>
<keyword evidence="6 12" id="KW-0489">Methyltransferase</keyword>
<dbReference type="PANTHER" id="PTHR11579">
    <property type="entry name" value="PROTEIN-L-ISOASPARTATE O-METHYLTRANSFERASE"/>
    <property type="match status" value="1"/>
</dbReference>
<evidence type="ECO:0000256" key="9">
    <source>
        <dbReference type="ARBA" id="ARBA00030757"/>
    </source>
</evidence>
<dbReference type="EC" id="2.1.1.77" evidence="3"/>
<evidence type="ECO:0000256" key="4">
    <source>
        <dbReference type="ARBA" id="ARBA00013346"/>
    </source>
</evidence>
<evidence type="ECO:0000256" key="1">
    <source>
        <dbReference type="ARBA" id="ARBA00004496"/>
    </source>
</evidence>
<evidence type="ECO:0000256" key="10">
    <source>
        <dbReference type="ARBA" id="ARBA00031323"/>
    </source>
</evidence>
<proteinExistence type="inferred from homology"/>
<keyword evidence="13" id="KW-1185">Reference proteome</keyword>
<dbReference type="GO" id="GO:0032259">
    <property type="term" value="P:methylation"/>
    <property type="evidence" value="ECO:0007669"/>
    <property type="project" value="UniProtKB-KW"/>
</dbReference>
<dbReference type="GO" id="GO:0008168">
    <property type="term" value="F:methyltransferase activity"/>
    <property type="evidence" value="ECO:0007669"/>
    <property type="project" value="UniProtKB-KW"/>
</dbReference>
<evidence type="ECO:0000256" key="11">
    <source>
        <dbReference type="ARBA" id="ARBA00031350"/>
    </source>
</evidence>
<sequence>MDVDARIDALVDQLVARGDLADDSWRAVLHAVPRHLFAPPVAWAAPLGGPRHKIDVREDPAGWWQAVYDPGAAILTRFGDDEPRAPVSSLSAPNIVLPFLELLHPIGGQRTLDVGTGTGWTAALLSERVGAHNVVSVEIDEQAARQAAANLEALGVRPTLITGDAVTCLPEQEMFDLVHVTCGVTELPYAWVRQTRPGGALVFPWMPDFSYGYRVRLDVLPDGVATGRLAGAAGFMMLRSQQGHRTTPMGEWVAAVKDAAASTTRLDPRLLWHTPGGGLEAAMSALVPGVRADLVYDPEPTGEATLWLLEATGPGGSWASVDYVPGEDEFAVEQAGDRRLWDEAEAAYFQWIRWGRPDLERFGLTVTPDGQQVWLDDPGNPIAH</sequence>
<keyword evidence="5" id="KW-0963">Cytoplasm</keyword>
<evidence type="ECO:0000256" key="3">
    <source>
        <dbReference type="ARBA" id="ARBA00011890"/>
    </source>
</evidence>
<comment type="similarity">
    <text evidence="2">Belongs to the methyltransferase superfamily. L-isoaspartyl/D-aspartyl protein methyltransferase family.</text>
</comment>
<dbReference type="Proteomes" id="UP001500266">
    <property type="component" value="Unassembled WGS sequence"/>
</dbReference>
<reference evidence="13" key="1">
    <citation type="journal article" date="2019" name="Int. J. Syst. Evol. Microbiol.">
        <title>The Global Catalogue of Microorganisms (GCM) 10K type strain sequencing project: providing services to taxonomists for standard genome sequencing and annotation.</title>
        <authorList>
            <consortium name="The Broad Institute Genomics Platform"/>
            <consortium name="The Broad Institute Genome Sequencing Center for Infectious Disease"/>
            <person name="Wu L."/>
            <person name="Ma J."/>
        </authorList>
    </citation>
    <scope>NUCLEOTIDE SEQUENCE [LARGE SCALE GENOMIC DNA]</scope>
    <source>
        <strain evidence="13">JCM 17316</strain>
    </source>
</reference>
<dbReference type="InterPro" id="IPR029063">
    <property type="entry name" value="SAM-dependent_MTases_sf"/>
</dbReference>
<keyword evidence="8" id="KW-0949">S-adenosyl-L-methionine</keyword>
<organism evidence="12 13">
    <name type="scientific">Actinomadura keratinilytica</name>
    <dbReference type="NCBI Taxonomy" id="547461"/>
    <lineage>
        <taxon>Bacteria</taxon>
        <taxon>Bacillati</taxon>
        <taxon>Actinomycetota</taxon>
        <taxon>Actinomycetes</taxon>
        <taxon>Streptosporangiales</taxon>
        <taxon>Thermomonosporaceae</taxon>
        <taxon>Actinomadura</taxon>
    </lineage>
</organism>
<evidence type="ECO:0000256" key="6">
    <source>
        <dbReference type="ARBA" id="ARBA00022603"/>
    </source>
</evidence>
<dbReference type="Gene3D" id="3.40.50.150">
    <property type="entry name" value="Vaccinia Virus protein VP39"/>
    <property type="match status" value="1"/>
</dbReference>